<reference evidence="4 5" key="1">
    <citation type="journal article" date="2010" name="Nature">
        <title>The Ectocarpus genome and the independent evolution of multicellularity in brown algae.</title>
        <authorList>
            <person name="Cock J.M."/>
            <person name="Sterck L."/>
            <person name="Rouze P."/>
            <person name="Scornet D."/>
            <person name="Allen A.E."/>
            <person name="Amoutzias G."/>
            <person name="Anthouard V."/>
            <person name="Artiguenave F."/>
            <person name="Aury J.M."/>
            <person name="Badger J.H."/>
            <person name="Beszteri B."/>
            <person name="Billiau K."/>
            <person name="Bonnet E."/>
            <person name="Bothwell J.H."/>
            <person name="Bowler C."/>
            <person name="Boyen C."/>
            <person name="Brownlee C."/>
            <person name="Carrano C.J."/>
            <person name="Charrier B."/>
            <person name="Cho G.Y."/>
            <person name="Coelho S.M."/>
            <person name="Collen J."/>
            <person name="Corre E."/>
            <person name="Da Silva C."/>
            <person name="Delage L."/>
            <person name="Delaroque N."/>
            <person name="Dittami S.M."/>
            <person name="Doulbeau S."/>
            <person name="Elias M."/>
            <person name="Farnham G."/>
            <person name="Gachon C.M."/>
            <person name="Gschloessl B."/>
            <person name="Heesch S."/>
            <person name="Jabbari K."/>
            <person name="Jubin C."/>
            <person name="Kawai H."/>
            <person name="Kimura K."/>
            <person name="Kloareg B."/>
            <person name="Kupper F.C."/>
            <person name="Lang D."/>
            <person name="Le Bail A."/>
            <person name="Leblanc C."/>
            <person name="Lerouge P."/>
            <person name="Lohr M."/>
            <person name="Lopez P.J."/>
            <person name="Martens C."/>
            <person name="Maumus F."/>
            <person name="Michel G."/>
            <person name="Miranda-Saavedra D."/>
            <person name="Morales J."/>
            <person name="Moreau H."/>
            <person name="Motomura T."/>
            <person name="Nagasato C."/>
            <person name="Napoli C.A."/>
            <person name="Nelson D.R."/>
            <person name="Nyvall-Collen P."/>
            <person name="Peters A.F."/>
            <person name="Pommier C."/>
            <person name="Potin P."/>
            <person name="Poulain J."/>
            <person name="Quesneville H."/>
            <person name="Read B."/>
            <person name="Rensing S.A."/>
            <person name="Ritter A."/>
            <person name="Rousvoal S."/>
            <person name="Samanta M."/>
            <person name="Samson G."/>
            <person name="Schroeder D.C."/>
            <person name="Segurens B."/>
            <person name="Strittmatter M."/>
            <person name="Tonon T."/>
            <person name="Tregear J.W."/>
            <person name="Valentin K."/>
            <person name="von Dassow P."/>
            <person name="Yamagishi T."/>
            <person name="Van de Peer Y."/>
            <person name="Wincker P."/>
        </authorList>
    </citation>
    <scope>NUCLEOTIDE SEQUENCE [LARGE SCALE GENOMIC DNA]</scope>
    <source>
        <strain evidence="5">Ec32 / CCAP1310/4</strain>
    </source>
</reference>
<proteinExistence type="inferred from homology"/>
<dbReference type="PANTHER" id="PTHR32401">
    <property type="entry name" value="CONCANAVALIN A-LIKE LECTIN FAMILY PROTEIN"/>
    <property type="match status" value="1"/>
</dbReference>
<dbReference type="Proteomes" id="UP000002630">
    <property type="component" value="Unassembled WGS sequence"/>
</dbReference>
<keyword evidence="5" id="KW-1185">Reference proteome</keyword>
<dbReference type="AlphaFoldDB" id="D7G8T0"/>
<dbReference type="CDD" id="cd00603">
    <property type="entry name" value="IPT_PCSR"/>
    <property type="match status" value="1"/>
</dbReference>
<dbReference type="InterPro" id="IPR019825">
    <property type="entry name" value="Lectin_legB_Mn/Ca_BS"/>
</dbReference>
<evidence type="ECO:0000256" key="1">
    <source>
        <dbReference type="ARBA" id="ARBA00007606"/>
    </source>
</evidence>
<dbReference type="InterPro" id="IPR056573">
    <property type="entry name" value="Lectin_L-type_dom"/>
</dbReference>
<dbReference type="PROSITE" id="PS50022">
    <property type="entry name" value="FA58C_3"/>
    <property type="match status" value="1"/>
</dbReference>
<dbReference type="EMBL" id="FN649760">
    <property type="protein sequence ID" value="CBJ28104.1"/>
    <property type="molecule type" value="Genomic_DNA"/>
</dbReference>
<dbReference type="Gene3D" id="2.60.40.10">
    <property type="entry name" value="Immunoglobulins"/>
    <property type="match status" value="2"/>
</dbReference>
<organism evidence="4 5">
    <name type="scientific">Ectocarpus siliculosus</name>
    <name type="common">Brown alga</name>
    <name type="synonym">Conferva siliculosa</name>
    <dbReference type="NCBI Taxonomy" id="2880"/>
    <lineage>
        <taxon>Eukaryota</taxon>
        <taxon>Sar</taxon>
        <taxon>Stramenopiles</taxon>
        <taxon>Ochrophyta</taxon>
        <taxon>PX clade</taxon>
        <taxon>Phaeophyceae</taxon>
        <taxon>Ectocarpales</taxon>
        <taxon>Ectocarpaceae</taxon>
        <taxon>Ectocarpus</taxon>
    </lineage>
</organism>
<dbReference type="PANTHER" id="PTHR32401:SF48">
    <property type="entry name" value="LEGUME LECTIN DOMAIN-CONTAINING PROTEIN"/>
    <property type="match status" value="1"/>
</dbReference>
<dbReference type="InterPro" id="IPR000421">
    <property type="entry name" value="FA58C"/>
</dbReference>
<protein>
    <recommendedName>
        <fullName evidence="3">F5/8 type C domain-containing protein</fullName>
    </recommendedName>
</protein>
<dbReference type="InterPro" id="IPR008979">
    <property type="entry name" value="Galactose-bd-like_sf"/>
</dbReference>
<dbReference type="STRING" id="2880.D7G8T0"/>
<dbReference type="InterPro" id="IPR013320">
    <property type="entry name" value="ConA-like_dom_sf"/>
</dbReference>
<dbReference type="Pfam" id="PF00754">
    <property type="entry name" value="F5_F8_type_C"/>
    <property type="match status" value="1"/>
</dbReference>
<dbReference type="CDD" id="cd01951">
    <property type="entry name" value="lectin_L-type"/>
    <property type="match status" value="1"/>
</dbReference>
<dbReference type="SUPFAM" id="SSF49899">
    <property type="entry name" value="Concanavalin A-like lectins/glucanases"/>
    <property type="match status" value="1"/>
</dbReference>
<comment type="similarity">
    <text evidence="1">Belongs to the leguminous lectin family.</text>
</comment>
<evidence type="ECO:0000313" key="5">
    <source>
        <dbReference type="Proteomes" id="UP000002630"/>
    </source>
</evidence>
<dbReference type="Gene3D" id="2.60.120.200">
    <property type="match status" value="1"/>
</dbReference>
<evidence type="ECO:0000259" key="3">
    <source>
        <dbReference type="PROSITE" id="PS50022"/>
    </source>
</evidence>
<dbReference type="InParanoid" id="D7G8T0"/>
<dbReference type="SUPFAM" id="SSF49265">
    <property type="entry name" value="Fibronectin type III"/>
    <property type="match status" value="1"/>
</dbReference>
<dbReference type="InterPro" id="IPR036116">
    <property type="entry name" value="FN3_sf"/>
</dbReference>
<accession>D7G8T0</accession>
<dbReference type="PROSITE" id="PS00307">
    <property type="entry name" value="LECTIN_LEGUME_BETA"/>
    <property type="match status" value="1"/>
</dbReference>
<evidence type="ECO:0000256" key="2">
    <source>
        <dbReference type="SAM" id="MobiDB-lite"/>
    </source>
</evidence>
<dbReference type="Gene3D" id="2.60.120.260">
    <property type="entry name" value="Galactose-binding domain-like"/>
    <property type="match status" value="1"/>
</dbReference>
<sequence length="872" mass="92685">MRSSGAATLGRVELRTGRLPGTTDHGLNPWTTRDNASVVVQSSSSGRASNASLSADGDLTTLWEASSSTNEWVTLDLGSTREVTAVRVQAPGGESNPRNFRLQRGLSAGGKFSTVANLTLGNSSDAQDFAVPSSNGRFWRFYVLDSHGAENITLREVELLGPGDTTLPEPLDFEVVNDDAFHVYYVPIHRTFQGLLTQLRLRPGIEAEEIAGRRNASLSPSRGDAFELDWVRIVRAPRVKRVRGCIDVSYEWPDTPESGRDLAGVSNVTAANGLINGFLRLGRTQFSTVEGAEYGTTKSCLQGGGEIITIAGEAFGPANAKVFVDGSPCSHVVHTPGSEEVELSCVSPPVTATTAAEILEATSAYSSLCDVGLGKRNSSDSGFSYEEWASTIEVVNGRMPGLKHGVRYLSYQAPPPPIGKPFVSNVAAYSVDLSWEPPTDYWQALSVTGYQVGWRSFTSTAAGTDGSEVENDTVGAGEEEVEQTVDLYGRRAPLPEAATGNFGDASSVVSTLTEDILFERFNANRTLNHSASHAAATLGPRGQWSGEGHYGLQLVGTAQIENCNRSASCCDAFNDTTGSCSSESGSAEEEAASPYYCAALATPGQGFDTTFTFRLSSPSLRCNTMDGVYTHCRSRGADGLAFVIQGEGPTALGRSGVGMGYAGISNMVAVEFDTHYNPEMLEQFENHVSVQTRGWRHAGSAHGSHSLGSTPNVPDLTDQEVTARAVYTPIVTPEAVSHPNFQASFHFGTFLAQGDRNEGGGEGAADWATGIGTLSVYVGNLDEPCLVVPLNLEATLRLNHGRGFVGFTAGTGKDTWQVHDVLRWSFSSLRQDTPHWPPPMVEEGHSIDVAVNDTSCVEGGGGSCTATPGTVL</sequence>
<dbReference type="eggNOG" id="ENOG502QSWE">
    <property type="taxonomic scope" value="Eukaryota"/>
</dbReference>
<dbReference type="InterPro" id="IPR013783">
    <property type="entry name" value="Ig-like_fold"/>
</dbReference>
<dbReference type="InterPro" id="IPR050258">
    <property type="entry name" value="Leguminous_Lectin"/>
</dbReference>
<feature type="region of interest" description="Disordered" evidence="2">
    <location>
        <begin position="1"/>
        <end position="33"/>
    </location>
</feature>
<dbReference type="SUPFAM" id="SSF49785">
    <property type="entry name" value="Galactose-binding domain-like"/>
    <property type="match status" value="1"/>
</dbReference>
<dbReference type="OrthoDB" id="409136at2759"/>
<gene>
    <name evidence="4" type="ORF">Esi_0091_0102</name>
</gene>
<name>D7G8T0_ECTSI</name>
<evidence type="ECO:0000313" key="4">
    <source>
        <dbReference type="EMBL" id="CBJ28104.1"/>
    </source>
</evidence>
<feature type="domain" description="F5/8 type C" evidence="3">
    <location>
        <begin position="20"/>
        <end position="162"/>
    </location>
</feature>